<evidence type="ECO:0000313" key="4">
    <source>
        <dbReference type="Proteomes" id="UP000298111"/>
    </source>
</evidence>
<organism evidence="3 4">
    <name type="scientific">Streptomyces albus</name>
    <dbReference type="NCBI Taxonomy" id="1888"/>
    <lineage>
        <taxon>Bacteria</taxon>
        <taxon>Bacillati</taxon>
        <taxon>Actinomycetota</taxon>
        <taxon>Actinomycetes</taxon>
        <taxon>Kitasatosporales</taxon>
        <taxon>Streptomycetaceae</taxon>
        <taxon>Streptomyces</taxon>
    </lineage>
</organism>
<sequence>MDSFAVVERALRTAAPHALMDVVVKALRERHGALDAELRMADYGMRTLQVVEPVPLSTEPLRIHDSPQGRALRAFEPLVLPDREADTVTIHLPVSVRGDRLGVLSVTFPGDADTRSLLPHLEELCRALGHEITVAERDTDLYLRARRATRLTLAAEMQWQLLPGRSLRRREFSLSAHLEPAYSTTGDNVDWSVSAEHLTIAVANGMGEGVEAALLTNLAVSAMRNARRAGLGLADQAALTDQAVYAQHRGRAHVSTVLLRFELATGEVEVVEAGSPRIWLRREGKVEPLVFDAQLPLGMFEDTHYVTEHFRVRPGDRLLLATDGVHESPSPAGEPFGDQALARALTASRLLPSAQVPRAVFHALTEHRRGRPLEEDALIVCVDWYGPRTPSPGPARGGRPAGG</sequence>
<comment type="caution">
    <text evidence="3">The sequence shown here is derived from an EMBL/GenBank/DDBJ whole genome shotgun (WGS) entry which is preliminary data.</text>
</comment>
<name>A0A8H1LL86_9ACTN</name>
<dbReference type="SMART" id="SM00331">
    <property type="entry name" value="PP2C_SIG"/>
    <property type="match status" value="1"/>
</dbReference>
<dbReference type="PANTHER" id="PTHR43156">
    <property type="entry name" value="STAGE II SPORULATION PROTEIN E-RELATED"/>
    <property type="match status" value="1"/>
</dbReference>
<reference evidence="3 4" key="1">
    <citation type="submission" date="2018-10" db="EMBL/GenBank/DDBJ databases">
        <title>Isolation of pseudouridimycin from Streptomyces albus DSM 40763.</title>
        <authorList>
            <person name="Rosenqvist P."/>
            <person name="Metsae-Ketelae M."/>
            <person name="Virta P."/>
        </authorList>
    </citation>
    <scope>NUCLEOTIDE SEQUENCE [LARGE SCALE GENOMIC DNA]</scope>
    <source>
        <strain evidence="3 4">DSM 40763</strain>
    </source>
</reference>
<proteinExistence type="predicted"/>
<dbReference type="GeneID" id="75180219"/>
<dbReference type="GO" id="GO:0016791">
    <property type="term" value="F:phosphatase activity"/>
    <property type="evidence" value="ECO:0007669"/>
    <property type="project" value="TreeGrafter"/>
</dbReference>
<dbReference type="InterPro" id="IPR036457">
    <property type="entry name" value="PPM-type-like_dom_sf"/>
</dbReference>
<feature type="domain" description="PPM-type phosphatase" evidence="2">
    <location>
        <begin position="181"/>
        <end position="384"/>
    </location>
</feature>
<dbReference type="PANTHER" id="PTHR43156:SF2">
    <property type="entry name" value="STAGE II SPORULATION PROTEIN E"/>
    <property type="match status" value="1"/>
</dbReference>
<evidence type="ECO:0000313" key="3">
    <source>
        <dbReference type="EMBL" id="TGG85640.1"/>
    </source>
</evidence>
<evidence type="ECO:0000256" key="1">
    <source>
        <dbReference type="ARBA" id="ARBA00022801"/>
    </source>
</evidence>
<keyword evidence="1" id="KW-0378">Hydrolase</keyword>
<dbReference type="RefSeq" id="WP_135566902.1">
    <property type="nucleotide sequence ID" value="NZ_CP103060.1"/>
</dbReference>
<accession>A0A8H1LL86</accession>
<dbReference type="Proteomes" id="UP000298111">
    <property type="component" value="Unassembled WGS sequence"/>
</dbReference>
<dbReference type="Pfam" id="PF07228">
    <property type="entry name" value="SpoIIE"/>
    <property type="match status" value="1"/>
</dbReference>
<evidence type="ECO:0000259" key="2">
    <source>
        <dbReference type="PROSITE" id="PS51746"/>
    </source>
</evidence>
<dbReference type="AlphaFoldDB" id="A0A8H1LL86"/>
<dbReference type="EMBL" id="RCIY01000044">
    <property type="protein sequence ID" value="TGG85640.1"/>
    <property type="molecule type" value="Genomic_DNA"/>
</dbReference>
<dbReference type="PROSITE" id="PS51746">
    <property type="entry name" value="PPM_2"/>
    <property type="match status" value="1"/>
</dbReference>
<dbReference type="Gene3D" id="3.60.40.10">
    <property type="entry name" value="PPM-type phosphatase domain"/>
    <property type="match status" value="1"/>
</dbReference>
<dbReference type="InterPro" id="IPR052016">
    <property type="entry name" value="Bact_Sigma-Reg"/>
</dbReference>
<dbReference type="SUPFAM" id="SSF81606">
    <property type="entry name" value="PP2C-like"/>
    <property type="match status" value="1"/>
</dbReference>
<dbReference type="InterPro" id="IPR001932">
    <property type="entry name" value="PPM-type_phosphatase-like_dom"/>
</dbReference>
<gene>
    <name evidence="3" type="ORF">D8771_10875</name>
</gene>
<protein>
    <submittedName>
        <fullName evidence="3">Serine/threonine-protein phosphatase</fullName>
    </submittedName>
</protein>